<dbReference type="OrthoDB" id="3598281at2759"/>
<reference evidence="2 3" key="1">
    <citation type="journal article" date="2012" name="PLoS Pathog.">
        <title>Diverse lifestyles and strategies of plant pathogenesis encoded in the genomes of eighteen Dothideomycetes fungi.</title>
        <authorList>
            <person name="Ohm R.A."/>
            <person name="Feau N."/>
            <person name="Henrissat B."/>
            <person name="Schoch C.L."/>
            <person name="Horwitz B.A."/>
            <person name="Barry K.W."/>
            <person name="Condon B.J."/>
            <person name="Copeland A.C."/>
            <person name="Dhillon B."/>
            <person name="Glaser F."/>
            <person name="Hesse C.N."/>
            <person name="Kosti I."/>
            <person name="LaButti K."/>
            <person name="Lindquist E.A."/>
            <person name="Lucas S."/>
            <person name="Salamov A.A."/>
            <person name="Bradshaw R.E."/>
            <person name="Ciuffetti L."/>
            <person name="Hamelin R.C."/>
            <person name="Kema G.H.J."/>
            <person name="Lawrence C."/>
            <person name="Scott J.A."/>
            <person name="Spatafora J.W."/>
            <person name="Turgeon B.G."/>
            <person name="de Wit P.J.G.M."/>
            <person name="Zhong S."/>
            <person name="Goodwin S.B."/>
            <person name="Grigoriev I.V."/>
        </authorList>
    </citation>
    <scope>NUCLEOTIDE SEQUENCE [LARGE SCALE GENOMIC DNA]</scope>
    <source>
        <strain evidence="2 3">SO2202</strain>
    </source>
</reference>
<dbReference type="EMBL" id="KB456268">
    <property type="protein sequence ID" value="EMF10190.1"/>
    <property type="molecule type" value="Genomic_DNA"/>
</dbReference>
<protein>
    <submittedName>
        <fullName evidence="2">Uncharacterized protein</fullName>
    </submittedName>
</protein>
<evidence type="ECO:0000313" key="3">
    <source>
        <dbReference type="Proteomes" id="UP000016931"/>
    </source>
</evidence>
<dbReference type="HOGENOM" id="CLU_1732616_0_0_1"/>
<dbReference type="AlphaFoldDB" id="M3BU42"/>
<sequence length="151" mass="17108">MTQGIVAHDLRKSLIRAKLLKGPKSVFKEVHDMVEEDMKNSSSDFLHSIEEACTDMSQSLLQHFDAFYILEGEVEEDQVREQTAPLREAVARVLSELPSEGNGGDGDPQGTNLHEEEQQQQQVMETEMGELEKLLKECESWETLYPSEQQG</sequence>
<organism evidence="2 3">
    <name type="scientific">Sphaerulina musiva (strain SO2202)</name>
    <name type="common">Poplar stem canker fungus</name>
    <name type="synonym">Septoria musiva</name>
    <dbReference type="NCBI Taxonomy" id="692275"/>
    <lineage>
        <taxon>Eukaryota</taxon>
        <taxon>Fungi</taxon>
        <taxon>Dikarya</taxon>
        <taxon>Ascomycota</taxon>
        <taxon>Pezizomycotina</taxon>
        <taxon>Dothideomycetes</taxon>
        <taxon>Dothideomycetidae</taxon>
        <taxon>Mycosphaerellales</taxon>
        <taxon>Mycosphaerellaceae</taxon>
        <taxon>Sphaerulina</taxon>
    </lineage>
</organism>
<dbReference type="RefSeq" id="XP_016758311.1">
    <property type="nucleotide sequence ID" value="XM_016906667.1"/>
</dbReference>
<evidence type="ECO:0000313" key="2">
    <source>
        <dbReference type="EMBL" id="EMF10190.1"/>
    </source>
</evidence>
<dbReference type="Proteomes" id="UP000016931">
    <property type="component" value="Unassembled WGS sequence"/>
</dbReference>
<dbReference type="GeneID" id="27903804"/>
<feature type="region of interest" description="Disordered" evidence="1">
    <location>
        <begin position="94"/>
        <end position="125"/>
    </location>
</feature>
<keyword evidence="3" id="KW-1185">Reference proteome</keyword>
<evidence type="ECO:0000256" key="1">
    <source>
        <dbReference type="SAM" id="MobiDB-lite"/>
    </source>
</evidence>
<proteinExistence type="predicted"/>
<accession>M3BU42</accession>
<name>M3BU42_SPHMS</name>
<gene>
    <name evidence="2" type="ORF">SEPMUDRAFT_151198</name>
</gene>